<dbReference type="EMBL" id="CP048268">
    <property type="protein sequence ID" value="QYN53052.1"/>
    <property type="molecule type" value="Genomic_DNA"/>
</dbReference>
<reference evidence="2 3" key="1">
    <citation type="submission" date="2020-01" db="EMBL/GenBank/DDBJ databases">
        <title>Vast differences in strain-level diversity in the gut microbiota of two closely related honey bee species.</title>
        <authorList>
            <person name="Ellegaard K.M."/>
            <person name="Suenami S."/>
            <person name="Miyazaki R."/>
            <person name="Engel P."/>
        </authorList>
    </citation>
    <scope>NUCLEOTIDE SEQUENCE [LARGE SCALE GENOMIC DNA]</scope>
    <source>
        <strain evidence="2 3">ESL0416</strain>
    </source>
</reference>
<accession>A0ABX8W8J9</accession>
<keyword evidence="3" id="KW-1185">Reference proteome</keyword>
<evidence type="ECO:0000313" key="2">
    <source>
        <dbReference type="EMBL" id="QYN53052.1"/>
    </source>
</evidence>
<organism evidence="2 3">
    <name type="scientific">Lactobacillus panisapium</name>
    <dbReference type="NCBI Taxonomy" id="2012495"/>
    <lineage>
        <taxon>Bacteria</taxon>
        <taxon>Bacillati</taxon>
        <taxon>Bacillota</taxon>
        <taxon>Bacilli</taxon>
        <taxon>Lactobacillales</taxon>
        <taxon>Lactobacillaceae</taxon>
        <taxon>Lactobacillus</taxon>
    </lineage>
</organism>
<dbReference type="Proteomes" id="UP000826550">
    <property type="component" value="Chromosome"/>
</dbReference>
<dbReference type="RefSeq" id="WP_220219851.1">
    <property type="nucleotide sequence ID" value="NZ_CP048268.1"/>
</dbReference>
<feature type="coiled-coil region" evidence="1">
    <location>
        <begin position="180"/>
        <end position="207"/>
    </location>
</feature>
<proteinExistence type="predicted"/>
<keyword evidence="1" id="KW-0175">Coiled coil</keyword>
<sequence>MSLALITLPTNKSISTVSDHVRKIGQGEKGQKLDVIVTDANGSGYDLTDRIITFSENKESGKIVSDNEAAHFNVTDQKAGRFTYTLADAVYAASGIAWFDISSKDGDVIDTTKSFNIDVIQDETIHVNNDNYVSSLTALETHYKAVIQKTEDDRDALFKKWQADIDQLIKNGNTNIQTVIDNANQLINSWKSELSNTQQALEKLQNDWKNQTAHINADYDAQKKAIQSAADNQLSANKTASDKAIAQINADKQAAIKQANTDFQAKLASIQSDYNAWKANATTDFQKQLDKLAAELKNDEDAQAKLQQAIDAANKAIANINNVDFTKYAKKEDLEKIHTLENPIPVSSDTNPDTLCDPGIYYSENGFNFGSKAPAEYWQGKSYLIVFHGDRPDRSYNYFQQFLFQSTKDTYNIWCRGGYQYYSDSYYTFEFQNLKDVYGKLKQISINGGDPINPDDNGLAKLNIPQPDLSGLETKADAKTAHDTLTADIAKRILSVNDVTADKDGKVVLPDFNHPTKIFKDSKVDPNTLTTTGIYELKNSDLQISLDSLPGFTQTNATYGYILVVNNAALDNTFQVIICRQMHDFILDYRYINKTYNDYPKFNRVINTQDLSNVQNQMTEIKQSMMRSWTGTLTQYQALTSYDPMTIYFIVSDYEVVVK</sequence>
<evidence type="ECO:0000313" key="3">
    <source>
        <dbReference type="Proteomes" id="UP000826550"/>
    </source>
</evidence>
<gene>
    <name evidence="2" type="ORF">GYM71_06295</name>
</gene>
<dbReference type="Gene3D" id="2.60.40.3350">
    <property type="match status" value="1"/>
</dbReference>
<protein>
    <submittedName>
        <fullName evidence="2">BppU family phage baseplate upper protein</fullName>
    </submittedName>
</protein>
<evidence type="ECO:0000256" key="1">
    <source>
        <dbReference type="SAM" id="Coils"/>
    </source>
</evidence>
<feature type="coiled-coil region" evidence="1">
    <location>
        <begin position="289"/>
        <end position="323"/>
    </location>
</feature>
<name>A0ABX8W8J9_9LACO</name>